<reference evidence="2 3" key="1">
    <citation type="submission" date="2008-05" db="EMBL/GenBank/DDBJ databases">
        <title>Complete sequence of chromosome of Geobacter lovleyi SZ.</title>
        <authorList>
            <consortium name="US DOE Joint Genome Institute"/>
            <person name="Lucas S."/>
            <person name="Copeland A."/>
            <person name="Lapidus A."/>
            <person name="Glavina del Rio T."/>
            <person name="Dalin E."/>
            <person name="Tice H."/>
            <person name="Bruce D."/>
            <person name="Goodwin L."/>
            <person name="Pitluck S."/>
            <person name="Chertkov O."/>
            <person name="Meincke L."/>
            <person name="Brettin T."/>
            <person name="Detter J.C."/>
            <person name="Han C."/>
            <person name="Tapia R."/>
            <person name="Kuske C.R."/>
            <person name="Schmutz J."/>
            <person name="Larimer F."/>
            <person name="Land M."/>
            <person name="Hauser L."/>
            <person name="Kyrpides N."/>
            <person name="Mikhailova N."/>
            <person name="Sung Y."/>
            <person name="Fletcher K.E."/>
            <person name="Ritalahti K.M."/>
            <person name="Loeffler F.E."/>
            <person name="Richardson P."/>
        </authorList>
    </citation>
    <scope>NUCLEOTIDE SEQUENCE [LARGE SCALE GENOMIC DNA]</scope>
    <source>
        <strain evidence="3">ATCC BAA-1151 / DSM 17278 / SZ</strain>
    </source>
</reference>
<protein>
    <submittedName>
        <fullName evidence="2">Uncharacterized protein</fullName>
    </submittedName>
</protein>
<proteinExistence type="predicted"/>
<dbReference type="STRING" id="398767.Glov_2151"/>
<dbReference type="OrthoDB" id="5395292at2"/>
<gene>
    <name evidence="2" type="ordered locus">Glov_2151</name>
</gene>
<keyword evidence="1" id="KW-1133">Transmembrane helix</keyword>
<keyword evidence="1" id="KW-0812">Transmembrane</keyword>
<name>B3E446_TRIL1</name>
<feature type="transmembrane region" description="Helical" evidence="1">
    <location>
        <begin position="12"/>
        <end position="34"/>
    </location>
</feature>
<dbReference type="Proteomes" id="UP000002420">
    <property type="component" value="Chromosome"/>
</dbReference>
<dbReference type="eggNOG" id="ENOG50331IC">
    <property type="taxonomic scope" value="Bacteria"/>
</dbReference>
<evidence type="ECO:0000313" key="3">
    <source>
        <dbReference type="Proteomes" id="UP000002420"/>
    </source>
</evidence>
<evidence type="ECO:0000256" key="1">
    <source>
        <dbReference type="SAM" id="Phobius"/>
    </source>
</evidence>
<accession>B3E446</accession>
<keyword evidence="1" id="KW-0472">Membrane</keyword>
<evidence type="ECO:0000313" key="2">
    <source>
        <dbReference type="EMBL" id="ACD95867.1"/>
    </source>
</evidence>
<dbReference type="EMBL" id="CP001089">
    <property type="protein sequence ID" value="ACD95867.1"/>
    <property type="molecule type" value="Genomic_DNA"/>
</dbReference>
<keyword evidence="3" id="KW-1185">Reference proteome</keyword>
<dbReference type="RefSeq" id="WP_012470205.1">
    <property type="nucleotide sequence ID" value="NC_010814.1"/>
</dbReference>
<dbReference type="HOGENOM" id="CLU_1330352_0_0_7"/>
<dbReference type="KEGG" id="glo:Glov_2151"/>
<organism evidence="2 3">
    <name type="scientific">Trichlorobacter lovleyi (strain ATCC BAA-1151 / DSM 17278 / SZ)</name>
    <name type="common">Geobacter lovleyi</name>
    <dbReference type="NCBI Taxonomy" id="398767"/>
    <lineage>
        <taxon>Bacteria</taxon>
        <taxon>Pseudomonadati</taxon>
        <taxon>Thermodesulfobacteriota</taxon>
        <taxon>Desulfuromonadia</taxon>
        <taxon>Geobacterales</taxon>
        <taxon>Geobacteraceae</taxon>
        <taxon>Trichlorobacter</taxon>
    </lineage>
</organism>
<sequence>MKRFLQQEEGVALVTSLVMTLISLAIVMSVMYMITQNIQRTGALKRYKTALEASYGGTDIVMKELVPQVLKNIASPKTFLETTYGTSINLSVLATDSCLNDKLTKETSQWGSACSSTVSAKSGADFTFRLPSATGGQPYAIYSKIVDTVFGNTDVSGLELEGAGVAESLSVITPQHIPYVYRLEVQAEKVTNATEQANMSVLYAY</sequence>
<dbReference type="AlphaFoldDB" id="B3E446"/>